<protein>
    <submittedName>
        <fullName evidence="1">Uncharacterized protein</fullName>
    </submittedName>
</protein>
<comment type="caution">
    <text evidence="1">The sequence shown here is derived from an EMBL/GenBank/DDBJ whole genome shotgun (WGS) entry which is preliminary data.</text>
</comment>
<name>A0A645IJJ6_9ZZZZ</name>
<gene>
    <name evidence="1" type="ORF">SDC9_198808</name>
</gene>
<evidence type="ECO:0000313" key="1">
    <source>
        <dbReference type="EMBL" id="MPN51166.1"/>
    </source>
</evidence>
<reference evidence="1" key="1">
    <citation type="submission" date="2019-08" db="EMBL/GenBank/DDBJ databases">
        <authorList>
            <person name="Kucharzyk K."/>
            <person name="Murdoch R.W."/>
            <person name="Higgins S."/>
            <person name="Loffler F."/>
        </authorList>
    </citation>
    <scope>NUCLEOTIDE SEQUENCE</scope>
</reference>
<dbReference type="EMBL" id="VSSQ01115993">
    <property type="protein sequence ID" value="MPN51166.1"/>
    <property type="molecule type" value="Genomic_DNA"/>
</dbReference>
<sequence>MLLAAVMVSAVVVDVVGANSVGKLELLEVAAVFV</sequence>
<dbReference type="AlphaFoldDB" id="A0A645IJJ6"/>
<proteinExistence type="predicted"/>
<accession>A0A645IJJ6</accession>
<organism evidence="1">
    <name type="scientific">bioreactor metagenome</name>
    <dbReference type="NCBI Taxonomy" id="1076179"/>
    <lineage>
        <taxon>unclassified sequences</taxon>
        <taxon>metagenomes</taxon>
        <taxon>ecological metagenomes</taxon>
    </lineage>
</organism>